<evidence type="ECO:0000256" key="3">
    <source>
        <dbReference type="ARBA" id="ARBA00010728"/>
    </source>
</evidence>
<evidence type="ECO:0000256" key="6">
    <source>
        <dbReference type="ARBA" id="ARBA00022741"/>
    </source>
</evidence>
<dbReference type="Gene3D" id="3.30.930.10">
    <property type="entry name" value="Bira Bifunctional Protein, Domain 2"/>
    <property type="match status" value="1"/>
</dbReference>
<dbReference type="InterPro" id="IPR042103">
    <property type="entry name" value="SerRS_1_N_sf"/>
</dbReference>
<dbReference type="HAMAP" id="MF_00176">
    <property type="entry name" value="Ser_tRNA_synth_type1"/>
    <property type="match status" value="1"/>
</dbReference>
<dbReference type="Pfam" id="PF02403">
    <property type="entry name" value="Seryl_tRNA_N"/>
    <property type="match status" value="1"/>
</dbReference>
<evidence type="ECO:0000256" key="9">
    <source>
        <dbReference type="ARBA" id="ARBA00023146"/>
    </source>
</evidence>
<feature type="binding site" evidence="12 14">
    <location>
        <begin position="262"/>
        <end position="264"/>
    </location>
    <ligand>
        <name>ATP</name>
        <dbReference type="ChEBI" id="CHEBI:30616"/>
    </ligand>
</feature>
<dbReference type="PRINTS" id="PR00981">
    <property type="entry name" value="TRNASYNTHSER"/>
</dbReference>
<keyword evidence="6 12" id="KW-0547">Nucleotide-binding</keyword>
<dbReference type="GO" id="GO:0006434">
    <property type="term" value="P:seryl-tRNA aminoacylation"/>
    <property type="evidence" value="ECO:0007669"/>
    <property type="project" value="UniProtKB-UniRule"/>
</dbReference>
<dbReference type="UniPathway" id="UPA00906">
    <property type="reaction ID" value="UER00895"/>
</dbReference>
<sequence length="425" mass="47632">MLDIRSIRQEPDVFKRKLGRKGISPTVIDDLLAADEAWRTALAEVERLKALRNATSEAIAQKKRNKEDASEDIARMREVGGQIQTLDEKVREHDAAVRDMLLALPNVPHDSVPAGESEADNPVLRTWGDIPKFQFTPRAHFEIAEELGIVDTERAVKITGSRFVLYKGLGARLERALAAFMLDLHVDKHGYTEMFPAFIANEDSLVGTGNLPKFGDEMFKLEGLPYYLIPTAEVPLTNYYRDEILSADDLPVKFAGYSSCFRSEAGSAGKDTRGLIRLHQFQKVELVNLCLPEHSYAVLETLTRECEAVLEALELPYRRIEICTGDLGAKDAKKYDIEVWLPASNTYREISSCTNFEDFQARRANLRFRRSDTSRPEFVHTLNGSGLAVGRTVAAILENNQEADGSVRIPKALVPYMGGIERMTK</sequence>
<comment type="function">
    <text evidence="12">Catalyzes the attachment of serine to tRNA(Ser). Is also able to aminoacylate tRNA(Sec) with serine, to form the misacylated tRNA L-seryl-tRNA(Sec), which will be further converted into selenocysteinyl-tRNA(Sec).</text>
</comment>
<keyword evidence="5 12" id="KW-0436">Ligase</keyword>
<reference evidence="17 18" key="1">
    <citation type="submission" date="2019-03" db="EMBL/GenBank/DDBJ databases">
        <title>Genomic Encyclopedia of Type Strains, Phase IV (KMG-IV): sequencing the most valuable type-strain genomes for metagenomic binning, comparative biology and taxonomic classification.</title>
        <authorList>
            <person name="Goeker M."/>
        </authorList>
    </citation>
    <scope>NUCLEOTIDE SEQUENCE [LARGE SCALE GENOMIC DNA]</scope>
    <source>
        <strain evidence="17 18">DSM 17974</strain>
    </source>
</reference>
<dbReference type="GO" id="GO:0140096">
    <property type="term" value="F:catalytic activity, acting on a protein"/>
    <property type="evidence" value="ECO:0007669"/>
    <property type="project" value="UniProtKB-ARBA"/>
</dbReference>
<keyword evidence="8 12" id="KW-0648">Protein biosynthesis</keyword>
<dbReference type="EC" id="6.1.1.11" evidence="12"/>
<evidence type="ECO:0000256" key="13">
    <source>
        <dbReference type="PIRSR" id="PIRSR001529-1"/>
    </source>
</evidence>
<dbReference type="InterPro" id="IPR002314">
    <property type="entry name" value="aa-tRNA-synt_IIb"/>
</dbReference>
<dbReference type="SUPFAM" id="SSF55681">
    <property type="entry name" value="Class II aaRS and biotin synthetases"/>
    <property type="match status" value="1"/>
</dbReference>
<comment type="similarity">
    <text evidence="3 12">Belongs to the class-II aminoacyl-tRNA synthetase family. Type-1 seryl-tRNA synthetase subfamily.</text>
</comment>
<evidence type="ECO:0000256" key="14">
    <source>
        <dbReference type="PIRSR" id="PIRSR001529-2"/>
    </source>
</evidence>
<keyword evidence="7 12" id="KW-0067">ATP-binding</keyword>
<evidence type="ECO:0000256" key="11">
    <source>
        <dbReference type="ARBA" id="ARBA00048823"/>
    </source>
</evidence>
<evidence type="ECO:0000313" key="17">
    <source>
        <dbReference type="EMBL" id="TDY38862.1"/>
    </source>
</evidence>
<keyword evidence="4 12" id="KW-0963">Cytoplasm</keyword>
<name>A0A4R8L7Y7_9BACL</name>
<dbReference type="PIRSF" id="PIRSF001529">
    <property type="entry name" value="Ser-tRNA-synth_IIa"/>
    <property type="match status" value="1"/>
</dbReference>
<evidence type="ECO:0000256" key="4">
    <source>
        <dbReference type="ARBA" id="ARBA00022490"/>
    </source>
</evidence>
<dbReference type="AlphaFoldDB" id="A0A4R8L7Y7"/>
<dbReference type="PROSITE" id="PS50862">
    <property type="entry name" value="AA_TRNA_LIGASE_II"/>
    <property type="match status" value="1"/>
</dbReference>
<keyword evidence="18" id="KW-1185">Reference proteome</keyword>
<dbReference type="PANTHER" id="PTHR43697">
    <property type="entry name" value="SERYL-TRNA SYNTHETASE"/>
    <property type="match status" value="1"/>
</dbReference>
<dbReference type="Proteomes" id="UP000294581">
    <property type="component" value="Unassembled WGS sequence"/>
</dbReference>
<comment type="caution">
    <text evidence="17">The sequence shown here is derived from an EMBL/GenBank/DDBJ whole genome shotgun (WGS) entry which is preliminary data.</text>
</comment>
<dbReference type="GO" id="GO:0005524">
    <property type="term" value="F:ATP binding"/>
    <property type="evidence" value="ECO:0007669"/>
    <property type="project" value="UniProtKB-UniRule"/>
</dbReference>
<feature type="coiled-coil region" evidence="15">
    <location>
        <begin position="45"/>
        <end position="79"/>
    </location>
</feature>
<feature type="binding site" evidence="13">
    <location>
        <position position="231"/>
    </location>
    <ligand>
        <name>L-serine</name>
        <dbReference type="ChEBI" id="CHEBI:33384"/>
    </ligand>
</feature>
<proteinExistence type="inferred from homology"/>
<feature type="binding site" evidence="12 14">
    <location>
        <begin position="349"/>
        <end position="352"/>
    </location>
    <ligand>
        <name>ATP</name>
        <dbReference type="ChEBI" id="CHEBI:30616"/>
    </ligand>
</feature>
<dbReference type="EMBL" id="SORF01000031">
    <property type="protein sequence ID" value="TDY38862.1"/>
    <property type="molecule type" value="Genomic_DNA"/>
</dbReference>
<dbReference type="GO" id="GO:0016260">
    <property type="term" value="P:selenocysteine biosynthetic process"/>
    <property type="evidence" value="ECO:0007669"/>
    <property type="project" value="UniProtKB-UniRule"/>
</dbReference>
<feature type="binding site" evidence="13">
    <location>
        <position position="262"/>
    </location>
    <ligand>
        <name>L-serine</name>
        <dbReference type="ChEBI" id="CHEBI:33384"/>
    </ligand>
</feature>
<dbReference type="InterPro" id="IPR010978">
    <property type="entry name" value="tRNA-bd_arm"/>
</dbReference>
<evidence type="ECO:0000256" key="10">
    <source>
        <dbReference type="ARBA" id="ARBA00047929"/>
    </source>
</evidence>
<dbReference type="RefSeq" id="WP_134161259.1">
    <property type="nucleotide sequence ID" value="NZ_SORF01000031.1"/>
</dbReference>
<comment type="catalytic activity">
    <reaction evidence="11 12">
        <text>tRNA(Ser) + L-serine + ATP = L-seryl-tRNA(Ser) + AMP + diphosphate + H(+)</text>
        <dbReference type="Rhea" id="RHEA:12292"/>
        <dbReference type="Rhea" id="RHEA-COMP:9669"/>
        <dbReference type="Rhea" id="RHEA-COMP:9703"/>
        <dbReference type="ChEBI" id="CHEBI:15378"/>
        <dbReference type="ChEBI" id="CHEBI:30616"/>
        <dbReference type="ChEBI" id="CHEBI:33019"/>
        <dbReference type="ChEBI" id="CHEBI:33384"/>
        <dbReference type="ChEBI" id="CHEBI:78442"/>
        <dbReference type="ChEBI" id="CHEBI:78533"/>
        <dbReference type="ChEBI" id="CHEBI:456215"/>
        <dbReference type="EC" id="6.1.1.11"/>
    </reaction>
</comment>
<protein>
    <recommendedName>
        <fullName evidence="12">Serine--tRNA ligase</fullName>
        <ecNumber evidence="12">6.1.1.11</ecNumber>
    </recommendedName>
    <alternativeName>
        <fullName evidence="12">Seryl-tRNA synthetase</fullName>
        <shortName evidence="12">SerRS</shortName>
    </alternativeName>
    <alternativeName>
        <fullName evidence="12">Seryl-tRNA(Ser/Sec) synthetase</fullName>
    </alternativeName>
</protein>
<comment type="catalytic activity">
    <reaction evidence="10 12">
        <text>tRNA(Sec) + L-serine + ATP = L-seryl-tRNA(Sec) + AMP + diphosphate + H(+)</text>
        <dbReference type="Rhea" id="RHEA:42580"/>
        <dbReference type="Rhea" id="RHEA-COMP:9742"/>
        <dbReference type="Rhea" id="RHEA-COMP:10128"/>
        <dbReference type="ChEBI" id="CHEBI:15378"/>
        <dbReference type="ChEBI" id="CHEBI:30616"/>
        <dbReference type="ChEBI" id="CHEBI:33019"/>
        <dbReference type="ChEBI" id="CHEBI:33384"/>
        <dbReference type="ChEBI" id="CHEBI:78442"/>
        <dbReference type="ChEBI" id="CHEBI:78533"/>
        <dbReference type="ChEBI" id="CHEBI:456215"/>
        <dbReference type="EC" id="6.1.1.11"/>
    </reaction>
</comment>
<dbReference type="InterPro" id="IPR006195">
    <property type="entry name" value="aa-tRNA-synth_II"/>
</dbReference>
<evidence type="ECO:0000256" key="7">
    <source>
        <dbReference type="ARBA" id="ARBA00022840"/>
    </source>
</evidence>
<feature type="binding site" evidence="12 13">
    <location>
        <position position="285"/>
    </location>
    <ligand>
        <name>L-serine</name>
        <dbReference type="ChEBI" id="CHEBI:33384"/>
    </ligand>
</feature>
<comment type="domain">
    <text evidence="12">Consists of two distinct domains, a catalytic core and a N-terminal extension that is involved in tRNA binding.</text>
</comment>
<evidence type="ECO:0000256" key="12">
    <source>
        <dbReference type="HAMAP-Rule" id="MF_00176"/>
    </source>
</evidence>
<evidence type="ECO:0000259" key="16">
    <source>
        <dbReference type="PROSITE" id="PS50862"/>
    </source>
</evidence>
<dbReference type="GO" id="GO:0004828">
    <property type="term" value="F:serine-tRNA ligase activity"/>
    <property type="evidence" value="ECO:0007669"/>
    <property type="project" value="UniProtKB-UniRule"/>
</dbReference>
<evidence type="ECO:0000256" key="5">
    <source>
        <dbReference type="ARBA" id="ARBA00022598"/>
    </source>
</evidence>
<organism evidence="17 18">
    <name type="scientific">Alicyclobacillus sacchari</name>
    <dbReference type="NCBI Taxonomy" id="392010"/>
    <lineage>
        <taxon>Bacteria</taxon>
        <taxon>Bacillati</taxon>
        <taxon>Bacillota</taxon>
        <taxon>Bacilli</taxon>
        <taxon>Bacillales</taxon>
        <taxon>Alicyclobacillaceae</taxon>
        <taxon>Alicyclobacillus</taxon>
    </lineage>
</organism>
<comment type="subcellular location">
    <subcellularLocation>
        <location evidence="1 12">Cytoplasm</location>
    </subcellularLocation>
</comment>
<dbReference type="InterPro" id="IPR045864">
    <property type="entry name" value="aa-tRNA-synth_II/BPL/LPL"/>
</dbReference>
<evidence type="ECO:0000256" key="15">
    <source>
        <dbReference type="SAM" id="Coils"/>
    </source>
</evidence>
<dbReference type="Gene3D" id="1.10.287.40">
    <property type="entry name" value="Serine-tRNA synthetase, tRNA binding domain"/>
    <property type="match status" value="1"/>
</dbReference>
<comment type="caution">
    <text evidence="12">Lacks conserved residue(s) required for the propagation of feature annotation.</text>
</comment>
<dbReference type="InterPro" id="IPR033729">
    <property type="entry name" value="SerRS_core"/>
</dbReference>
<feature type="domain" description="Aminoacyl-transfer RNA synthetases class-II family profile" evidence="16">
    <location>
        <begin position="137"/>
        <end position="410"/>
    </location>
</feature>
<dbReference type="GO" id="GO:0016740">
    <property type="term" value="F:transferase activity"/>
    <property type="evidence" value="ECO:0007669"/>
    <property type="project" value="UniProtKB-ARBA"/>
</dbReference>
<feature type="binding site" evidence="12">
    <location>
        <begin position="231"/>
        <end position="233"/>
    </location>
    <ligand>
        <name>L-serine</name>
        <dbReference type="ChEBI" id="CHEBI:33384"/>
    </ligand>
</feature>
<dbReference type="NCBIfam" id="TIGR00414">
    <property type="entry name" value="serS"/>
    <property type="match status" value="1"/>
</dbReference>
<gene>
    <name evidence="12" type="primary">serS</name>
    <name evidence="17" type="ORF">C7445_1314</name>
</gene>
<evidence type="ECO:0000256" key="2">
    <source>
        <dbReference type="ARBA" id="ARBA00005045"/>
    </source>
</evidence>
<dbReference type="PANTHER" id="PTHR43697:SF1">
    <property type="entry name" value="SERINE--TRNA LIGASE"/>
    <property type="match status" value="1"/>
</dbReference>
<keyword evidence="9 12" id="KW-0030">Aminoacyl-tRNA synthetase</keyword>
<dbReference type="GO" id="GO:0005737">
    <property type="term" value="C:cytoplasm"/>
    <property type="evidence" value="ECO:0007669"/>
    <property type="project" value="UniProtKB-SubCell"/>
</dbReference>
<dbReference type="SUPFAM" id="SSF46589">
    <property type="entry name" value="tRNA-binding arm"/>
    <property type="match status" value="1"/>
</dbReference>
<dbReference type="InterPro" id="IPR015866">
    <property type="entry name" value="Ser-tRNA-synth_1_N"/>
</dbReference>
<dbReference type="OrthoDB" id="9804647at2"/>
<comment type="pathway">
    <text evidence="2 12">Aminoacyl-tRNA biosynthesis; selenocysteinyl-tRNA(Sec) biosynthesis; L-seryl-tRNA(Sec) from L-serine and tRNA(Sec): step 1/1.</text>
</comment>
<dbReference type="Pfam" id="PF00587">
    <property type="entry name" value="tRNA-synt_2b"/>
    <property type="match status" value="1"/>
</dbReference>
<dbReference type="CDD" id="cd00770">
    <property type="entry name" value="SerRS_core"/>
    <property type="match status" value="1"/>
</dbReference>
<evidence type="ECO:0000313" key="18">
    <source>
        <dbReference type="Proteomes" id="UP000294581"/>
    </source>
</evidence>
<feature type="binding site" evidence="13">
    <location>
        <position position="383"/>
    </location>
    <ligand>
        <name>L-serine</name>
        <dbReference type="ChEBI" id="CHEBI:33384"/>
    </ligand>
</feature>
<evidence type="ECO:0000256" key="1">
    <source>
        <dbReference type="ARBA" id="ARBA00004496"/>
    </source>
</evidence>
<feature type="binding site" evidence="12">
    <location>
        <position position="385"/>
    </location>
    <ligand>
        <name>L-serine</name>
        <dbReference type="ChEBI" id="CHEBI:33384"/>
    </ligand>
</feature>
<accession>A0A4R8L7Y7</accession>
<comment type="subunit">
    <text evidence="12">Homodimer. The tRNA molecule binds across the dimer.</text>
</comment>
<evidence type="ECO:0000256" key="8">
    <source>
        <dbReference type="ARBA" id="ARBA00022917"/>
    </source>
</evidence>
<dbReference type="InterPro" id="IPR002317">
    <property type="entry name" value="Ser-tRNA-ligase_type_1"/>
</dbReference>
<keyword evidence="15" id="KW-0175">Coiled coil</keyword>